<dbReference type="GO" id="GO:0032259">
    <property type="term" value="P:methylation"/>
    <property type="evidence" value="ECO:0007669"/>
    <property type="project" value="UniProtKB-KW"/>
</dbReference>
<dbReference type="HAMAP" id="MF_00787">
    <property type="entry name" value="CbiD"/>
    <property type="match status" value="1"/>
</dbReference>
<dbReference type="PANTHER" id="PTHR35863">
    <property type="entry name" value="COBALT-PRECORRIN-5B C(1)-METHYLTRANSFERASE"/>
    <property type="match status" value="1"/>
</dbReference>
<dbReference type="InterPro" id="IPR002748">
    <property type="entry name" value="CbiD"/>
</dbReference>
<evidence type="ECO:0000256" key="3">
    <source>
        <dbReference type="ARBA" id="ARBA00022679"/>
    </source>
</evidence>
<dbReference type="Pfam" id="PF01888">
    <property type="entry name" value="CbiD"/>
    <property type="match status" value="1"/>
</dbReference>
<name>R7RPX6_9CLOT</name>
<dbReference type="SUPFAM" id="SSF111342">
    <property type="entry name" value="CbiD-like"/>
    <property type="match status" value="1"/>
</dbReference>
<comment type="similarity">
    <text evidence="5">Belongs to the CbiD family.</text>
</comment>
<gene>
    <name evidence="5" type="primary">cbiD</name>
    <name evidence="6" type="ORF">TCEL_01204</name>
</gene>
<dbReference type="OrthoDB" id="6439987at2"/>
<evidence type="ECO:0000256" key="1">
    <source>
        <dbReference type="ARBA" id="ARBA00022573"/>
    </source>
</evidence>
<evidence type="ECO:0000313" key="7">
    <source>
        <dbReference type="Proteomes" id="UP000014923"/>
    </source>
</evidence>
<reference evidence="6" key="1">
    <citation type="submission" date="2013-03" db="EMBL/GenBank/DDBJ databases">
        <title>Draft genome sequence of the hydrogen-ethanol-producing anaerobic alkalithermophilic Caloramator celere.</title>
        <authorList>
            <person name="Ciranna A."/>
            <person name="Larjo A."/>
            <person name="Kivisto A."/>
            <person name="Santala V."/>
            <person name="Roos C."/>
            <person name="Karp M."/>
        </authorList>
    </citation>
    <scope>NUCLEOTIDE SEQUENCE [LARGE SCALE GENOMIC DNA]</scope>
    <source>
        <strain evidence="6">DSM 8682</strain>
    </source>
</reference>
<dbReference type="GO" id="GO:0043780">
    <property type="term" value="F:cobalt-precorrin-5B C1-methyltransferase activity"/>
    <property type="evidence" value="ECO:0007669"/>
    <property type="project" value="RHEA"/>
</dbReference>
<organism evidence="6 7">
    <name type="scientific">Thermobrachium celere DSM 8682</name>
    <dbReference type="NCBI Taxonomy" id="941824"/>
    <lineage>
        <taxon>Bacteria</taxon>
        <taxon>Bacillati</taxon>
        <taxon>Bacillota</taxon>
        <taxon>Clostridia</taxon>
        <taxon>Eubacteriales</taxon>
        <taxon>Clostridiaceae</taxon>
        <taxon>Thermobrachium</taxon>
    </lineage>
</organism>
<evidence type="ECO:0000256" key="2">
    <source>
        <dbReference type="ARBA" id="ARBA00022603"/>
    </source>
</evidence>
<sequence length="354" mass="39661">MFEFVYGKRLRCGYTTGSCAQAATLGCIYLLKGIKLDEVKIETKSGVKLNINLYGHRIDDGWATCYAIKDAGDDMDVTDGMKIYVKLKERDDDKVLIDGGVGIGRFVEDTPYGKKGEAAINKIPREMIEKVIRKFLRGADVLVYAPDGEKIAKKTFNSRLKIEGGISILGTTGIVKPMSNEALLKTIFMELEIKRKTGDEIVLCFGNHGEEFALKKGLGEGVIISNFVGESLQYAKILGFKRVTLVGHVGKLCKVSIGAFNTHSHISDLRMESFVYYLAKNHIDYEVIDKVDKMTTAEEVVCFLVDNGYNFVILDMLNGAIFKIKRLLGDDFNIRIVMYTFRGDVFDSCWDRTR</sequence>
<dbReference type="Gene3D" id="3.30.2110.10">
    <property type="entry name" value="CbiD-like"/>
    <property type="match status" value="1"/>
</dbReference>
<dbReference type="NCBIfam" id="TIGR00312">
    <property type="entry name" value="cbiD"/>
    <property type="match status" value="1"/>
</dbReference>
<evidence type="ECO:0000256" key="4">
    <source>
        <dbReference type="ARBA" id="ARBA00022691"/>
    </source>
</evidence>
<dbReference type="InterPro" id="IPR036074">
    <property type="entry name" value="CbiD_sf"/>
</dbReference>
<comment type="caution">
    <text evidence="6">The sequence shown here is derived from an EMBL/GenBank/DDBJ whole genome shotgun (WGS) entry which is preliminary data.</text>
</comment>
<evidence type="ECO:0000313" key="6">
    <source>
        <dbReference type="EMBL" id="CDF57290.1"/>
    </source>
</evidence>
<keyword evidence="4 5" id="KW-0949">S-adenosyl-L-methionine</keyword>
<dbReference type="EMBL" id="CAVN010000086">
    <property type="protein sequence ID" value="CDF57290.1"/>
    <property type="molecule type" value="Genomic_DNA"/>
</dbReference>
<dbReference type="HOGENOM" id="CLU_041273_1_0_9"/>
<keyword evidence="2 5" id="KW-0489">Methyltransferase</keyword>
<dbReference type="GO" id="GO:0019251">
    <property type="term" value="P:anaerobic cobalamin biosynthetic process"/>
    <property type="evidence" value="ECO:0007669"/>
    <property type="project" value="UniProtKB-UniRule"/>
</dbReference>
<accession>R7RPX6</accession>
<dbReference type="AlphaFoldDB" id="R7RPX6"/>
<dbReference type="RefSeq" id="WP_018660303.1">
    <property type="nucleotide sequence ID" value="NZ_HF952018.1"/>
</dbReference>
<keyword evidence="3 5" id="KW-0808">Transferase</keyword>
<keyword evidence="1 5" id="KW-0169">Cobalamin biosynthesis</keyword>
<comment type="function">
    <text evidence="5">Catalyzes the methylation of C-1 in cobalt-precorrin-5B to form cobalt-precorrin-6A.</text>
</comment>
<dbReference type="Proteomes" id="UP000014923">
    <property type="component" value="Unassembled WGS sequence"/>
</dbReference>
<comment type="pathway">
    <text evidence="5">Cofactor biosynthesis; adenosylcobalamin biosynthesis; cob(II)yrinate a,c-diamide from sirohydrochlorin (anaerobic route): step 6/10.</text>
</comment>
<protein>
    <recommendedName>
        <fullName evidence="5">Cobalt-precorrin-5B C(1)-methyltransferase</fullName>
        <ecNumber evidence="5">2.1.1.195</ecNumber>
    </recommendedName>
    <alternativeName>
        <fullName evidence="5">Cobalt-precorrin-6A synthase</fullName>
    </alternativeName>
</protein>
<proteinExistence type="inferred from homology"/>
<dbReference type="eggNOG" id="COG1903">
    <property type="taxonomic scope" value="Bacteria"/>
</dbReference>
<dbReference type="PIRSF" id="PIRSF026782">
    <property type="entry name" value="CbiD"/>
    <property type="match status" value="1"/>
</dbReference>
<comment type="catalytic activity">
    <reaction evidence="5">
        <text>Co-precorrin-5B + S-adenosyl-L-methionine = Co-precorrin-6A + S-adenosyl-L-homocysteine</text>
        <dbReference type="Rhea" id="RHEA:26285"/>
        <dbReference type="ChEBI" id="CHEBI:57856"/>
        <dbReference type="ChEBI" id="CHEBI:59789"/>
        <dbReference type="ChEBI" id="CHEBI:60063"/>
        <dbReference type="ChEBI" id="CHEBI:60064"/>
        <dbReference type="EC" id="2.1.1.195"/>
    </reaction>
</comment>
<evidence type="ECO:0000256" key="5">
    <source>
        <dbReference type="HAMAP-Rule" id="MF_00787"/>
    </source>
</evidence>
<keyword evidence="7" id="KW-1185">Reference proteome</keyword>
<dbReference type="PANTHER" id="PTHR35863:SF1">
    <property type="entry name" value="COBALT-PRECORRIN-5B C(1)-METHYLTRANSFERASE"/>
    <property type="match status" value="1"/>
</dbReference>
<dbReference type="UniPathway" id="UPA00148">
    <property type="reaction ID" value="UER00227"/>
</dbReference>
<dbReference type="EC" id="2.1.1.195" evidence="5"/>